<sequence>MHSAYIGLGSNLGESEDTLYRALDDIAALPHTVLHQVSDLYRTAPIDSSGPDYINAVARLATDLPAPDLLQALQAIELNHGRARPYRNAPRTLDLDILCYDDLVQDSTQLTLPHPRMHLRAFVLRPLLDIAPDMVLHERPVNQWLAECDAQPITLYRRYADRPDKET</sequence>
<dbReference type="Pfam" id="PF01288">
    <property type="entry name" value="HPPK"/>
    <property type="match status" value="1"/>
</dbReference>
<dbReference type="InterPro" id="IPR000550">
    <property type="entry name" value="Hppk"/>
</dbReference>
<dbReference type="AlphaFoldDB" id="A0A4Q7VT41"/>
<evidence type="ECO:0000313" key="14">
    <source>
        <dbReference type="EMBL" id="RZT99740.1"/>
    </source>
</evidence>
<organism evidence="14 15">
    <name type="scientific">Advenella incenata</name>
    <dbReference type="NCBI Taxonomy" id="267800"/>
    <lineage>
        <taxon>Bacteria</taxon>
        <taxon>Pseudomonadati</taxon>
        <taxon>Pseudomonadota</taxon>
        <taxon>Betaproteobacteria</taxon>
        <taxon>Burkholderiales</taxon>
        <taxon>Alcaligenaceae</taxon>
    </lineage>
</organism>
<dbReference type="PROSITE" id="PS00794">
    <property type="entry name" value="HPPK"/>
    <property type="match status" value="1"/>
</dbReference>
<keyword evidence="5" id="KW-0808">Transferase</keyword>
<comment type="pathway">
    <text evidence="1">Cofactor biosynthesis; tetrahydrofolate biosynthesis; 2-amino-4-hydroxy-6-hydroxymethyl-7,8-dihydropteridine diphosphate from 7,8-dihydroneopterin triphosphate: step 4/4.</text>
</comment>
<dbReference type="GO" id="GO:0046654">
    <property type="term" value="P:tetrahydrofolate biosynthetic process"/>
    <property type="evidence" value="ECO:0007669"/>
    <property type="project" value="UniProtKB-UniPathway"/>
</dbReference>
<keyword evidence="15" id="KW-1185">Reference proteome</keyword>
<evidence type="ECO:0000313" key="15">
    <source>
        <dbReference type="Proteomes" id="UP000293398"/>
    </source>
</evidence>
<evidence type="ECO:0000256" key="8">
    <source>
        <dbReference type="ARBA" id="ARBA00022840"/>
    </source>
</evidence>
<proteinExistence type="inferred from homology"/>
<evidence type="ECO:0000256" key="5">
    <source>
        <dbReference type="ARBA" id="ARBA00022679"/>
    </source>
</evidence>
<gene>
    <name evidence="14" type="ORF">EV681_1532</name>
</gene>
<evidence type="ECO:0000256" key="7">
    <source>
        <dbReference type="ARBA" id="ARBA00022777"/>
    </source>
</evidence>
<dbReference type="GO" id="GO:0005524">
    <property type="term" value="F:ATP binding"/>
    <property type="evidence" value="ECO:0007669"/>
    <property type="project" value="UniProtKB-KW"/>
</dbReference>
<dbReference type="NCBIfam" id="TIGR01498">
    <property type="entry name" value="folK"/>
    <property type="match status" value="1"/>
</dbReference>
<keyword evidence="8" id="KW-0067">ATP-binding</keyword>
<comment type="function">
    <text evidence="10">Catalyzes the transfer of pyrophosphate from adenosine triphosphate (ATP) to 6-hydroxymethyl-7,8-dihydropterin, an enzymatic step in folate biosynthesis pathway.</text>
</comment>
<dbReference type="CDD" id="cd00483">
    <property type="entry name" value="HPPK"/>
    <property type="match status" value="1"/>
</dbReference>
<evidence type="ECO:0000256" key="3">
    <source>
        <dbReference type="ARBA" id="ARBA00013253"/>
    </source>
</evidence>
<dbReference type="PANTHER" id="PTHR43071">
    <property type="entry name" value="2-AMINO-4-HYDROXY-6-HYDROXYMETHYLDIHYDROPTERIDINE PYROPHOSPHOKINASE"/>
    <property type="match status" value="1"/>
</dbReference>
<dbReference type="SUPFAM" id="SSF55083">
    <property type="entry name" value="6-hydroxymethyl-7,8-dihydropterin pyrophosphokinase, HPPK"/>
    <property type="match status" value="1"/>
</dbReference>
<comment type="caution">
    <text evidence="14">The sequence shown here is derived from an EMBL/GenBank/DDBJ whole genome shotgun (WGS) entry which is preliminary data.</text>
</comment>
<protein>
    <recommendedName>
        <fullName evidence="4">2-amino-4-hydroxy-6-hydroxymethyldihydropteridine pyrophosphokinase</fullName>
        <ecNumber evidence="3">2.7.6.3</ecNumber>
    </recommendedName>
    <alternativeName>
        <fullName evidence="11">6-hydroxymethyl-7,8-dihydropterin pyrophosphokinase</fullName>
    </alternativeName>
    <alternativeName>
        <fullName evidence="12">7,8-dihydro-6-hydroxymethylpterin-pyrophosphokinase</fullName>
    </alternativeName>
</protein>
<evidence type="ECO:0000259" key="13">
    <source>
        <dbReference type="PROSITE" id="PS00794"/>
    </source>
</evidence>
<evidence type="ECO:0000256" key="4">
    <source>
        <dbReference type="ARBA" id="ARBA00016218"/>
    </source>
</evidence>
<evidence type="ECO:0000256" key="1">
    <source>
        <dbReference type="ARBA" id="ARBA00005051"/>
    </source>
</evidence>
<dbReference type="InterPro" id="IPR035907">
    <property type="entry name" value="Hppk_sf"/>
</dbReference>
<dbReference type="EC" id="2.7.6.3" evidence="3"/>
<accession>A0A4Q7VT41</accession>
<evidence type="ECO:0000256" key="6">
    <source>
        <dbReference type="ARBA" id="ARBA00022741"/>
    </source>
</evidence>
<feature type="domain" description="7,8-dihydro-6-hydroxymethylpterin-pyrophosphokinase" evidence="13">
    <location>
        <begin position="87"/>
        <end position="98"/>
    </location>
</feature>
<evidence type="ECO:0000256" key="11">
    <source>
        <dbReference type="ARBA" id="ARBA00029766"/>
    </source>
</evidence>
<dbReference type="GO" id="GO:0003848">
    <property type="term" value="F:2-amino-4-hydroxy-6-hydroxymethyldihydropteridine diphosphokinase activity"/>
    <property type="evidence" value="ECO:0007669"/>
    <property type="project" value="UniProtKB-EC"/>
</dbReference>
<name>A0A4Q7VT41_9BURK</name>
<comment type="similarity">
    <text evidence="2">Belongs to the HPPK family.</text>
</comment>
<keyword evidence="7 14" id="KW-0418">Kinase</keyword>
<keyword evidence="6" id="KW-0547">Nucleotide-binding</keyword>
<dbReference type="GO" id="GO:0016301">
    <property type="term" value="F:kinase activity"/>
    <property type="evidence" value="ECO:0007669"/>
    <property type="project" value="UniProtKB-KW"/>
</dbReference>
<evidence type="ECO:0000256" key="9">
    <source>
        <dbReference type="ARBA" id="ARBA00022909"/>
    </source>
</evidence>
<dbReference type="EMBL" id="SHKO01000001">
    <property type="protein sequence ID" value="RZT99740.1"/>
    <property type="molecule type" value="Genomic_DNA"/>
</dbReference>
<dbReference type="Gene3D" id="3.30.70.560">
    <property type="entry name" value="7,8-Dihydro-6-hydroxymethylpterin-pyrophosphokinase HPPK"/>
    <property type="match status" value="1"/>
</dbReference>
<evidence type="ECO:0000256" key="10">
    <source>
        <dbReference type="ARBA" id="ARBA00029409"/>
    </source>
</evidence>
<dbReference type="UniPathway" id="UPA00077">
    <property type="reaction ID" value="UER00155"/>
</dbReference>
<dbReference type="RefSeq" id="WP_128395571.1">
    <property type="nucleotide sequence ID" value="NZ_SHKO01000001.1"/>
</dbReference>
<dbReference type="PANTHER" id="PTHR43071:SF1">
    <property type="entry name" value="2-AMINO-4-HYDROXY-6-HYDROXYMETHYLDIHYDROPTERIDINE PYROPHOSPHOKINASE"/>
    <property type="match status" value="1"/>
</dbReference>
<dbReference type="Proteomes" id="UP000293398">
    <property type="component" value="Unassembled WGS sequence"/>
</dbReference>
<dbReference type="GO" id="GO:0046656">
    <property type="term" value="P:folic acid biosynthetic process"/>
    <property type="evidence" value="ECO:0007669"/>
    <property type="project" value="UniProtKB-KW"/>
</dbReference>
<keyword evidence="9" id="KW-0289">Folate biosynthesis</keyword>
<evidence type="ECO:0000256" key="2">
    <source>
        <dbReference type="ARBA" id="ARBA00005810"/>
    </source>
</evidence>
<dbReference type="OrthoDB" id="9808041at2"/>
<evidence type="ECO:0000256" key="12">
    <source>
        <dbReference type="ARBA" id="ARBA00033413"/>
    </source>
</evidence>
<reference evidence="14 15" key="1">
    <citation type="submission" date="2019-02" db="EMBL/GenBank/DDBJ databases">
        <title>Genomic Encyclopedia of Type Strains, Phase IV (KMG-IV): sequencing the most valuable type-strain genomes for metagenomic binning, comparative biology and taxonomic classification.</title>
        <authorList>
            <person name="Goeker M."/>
        </authorList>
    </citation>
    <scope>NUCLEOTIDE SEQUENCE [LARGE SCALE GENOMIC DNA]</scope>
    <source>
        <strain evidence="14 15">DSM 23814</strain>
    </source>
</reference>